<feature type="compositionally biased region" description="Polar residues" evidence="1">
    <location>
        <begin position="32"/>
        <end position="43"/>
    </location>
</feature>
<sequence>MSTFTCSRAKRRKFSTDKVITPYRRSKKRPTTGFSRGRPSSATVGGEEEIDSALNRISKRQQQRNYTYNLLDSFSSTDLQTESATELEAARAKHQAEVAAAHARVQQNVKVDEPKTFVPRAPSIPKMGAKRQATHRLISRYAAFRLHTRALVLPA</sequence>
<comment type="caution">
    <text evidence="2">The sequence shown here is derived from an EMBL/GenBank/DDBJ whole genome shotgun (WGS) entry which is preliminary data.</text>
</comment>
<accession>A0A7I8W117</accession>
<evidence type="ECO:0000313" key="2">
    <source>
        <dbReference type="EMBL" id="CAD5121868.1"/>
    </source>
</evidence>
<protein>
    <submittedName>
        <fullName evidence="2">DgyrCDS10331</fullName>
    </submittedName>
</protein>
<proteinExistence type="predicted"/>
<evidence type="ECO:0000313" key="3">
    <source>
        <dbReference type="Proteomes" id="UP000549394"/>
    </source>
</evidence>
<evidence type="ECO:0000256" key="1">
    <source>
        <dbReference type="SAM" id="MobiDB-lite"/>
    </source>
</evidence>
<dbReference type="EMBL" id="CAJFCJ010000015">
    <property type="protein sequence ID" value="CAD5121868.1"/>
    <property type="molecule type" value="Genomic_DNA"/>
</dbReference>
<name>A0A7I8W117_9ANNE</name>
<dbReference type="Proteomes" id="UP000549394">
    <property type="component" value="Unassembled WGS sequence"/>
</dbReference>
<organism evidence="2 3">
    <name type="scientific">Dimorphilus gyrociliatus</name>
    <dbReference type="NCBI Taxonomy" id="2664684"/>
    <lineage>
        <taxon>Eukaryota</taxon>
        <taxon>Metazoa</taxon>
        <taxon>Spiralia</taxon>
        <taxon>Lophotrochozoa</taxon>
        <taxon>Annelida</taxon>
        <taxon>Polychaeta</taxon>
        <taxon>Polychaeta incertae sedis</taxon>
        <taxon>Dinophilidae</taxon>
        <taxon>Dimorphilus</taxon>
    </lineage>
</organism>
<dbReference type="AlphaFoldDB" id="A0A7I8W117"/>
<feature type="region of interest" description="Disordered" evidence="1">
    <location>
        <begin position="15"/>
        <end position="48"/>
    </location>
</feature>
<reference evidence="2 3" key="1">
    <citation type="submission" date="2020-08" db="EMBL/GenBank/DDBJ databases">
        <authorList>
            <person name="Hejnol A."/>
        </authorList>
    </citation>
    <scope>NUCLEOTIDE SEQUENCE [LARGE SCALE GENOMIC DNA]</scope>
</reference>
<gene>
    <name evidence="2" type="ORF">DGYR_LOCUS9764</name>
</gene>
<keyword evidence="3" id="KW-1185">Reference proteome</keyword>